<sequence>MTRFLRWLGALACLLVAVGAQAQDKLIYCNEPERIRDAGTYADARLLAGQSYTIFYHFRNSSNDTGDFVVQLKSLTDEGFSFTSKQGLADPTSDPPTVGRQAMARYLRAPEKAIVADKGVARFTYKLAHQQVASGMMTIKPDKNLRLRIYYKHDKWDAPRMRTMVLDSPRCEVEVPLNGDSPRHSYRIGMPERDTNKARLRDGSYGMIYAFKIAAPEGRKVRIGFIPRGGKAGLVGMLGGDLIQSEIYEAYSRATFCEATVGPKGELQFTTSPFGGVFYPVELTFQLLPTVAAGPAAQR</sequence>
<protein>
    <recommendedName>
        <fullName evidence="4">DUF4424 domain-containing protein</fullName>
    </recommendedName>
</protein>
<keyword evidence="1" id="KW-0732">Signal</keyword>
<feature type="signal peptide" evidence="1">
    <location>
        <begin position="1"/>
        <end position="22"/>
    </location>
</feature>
<name>A0A7W9W4X9_ARMRO</name>
<feature type="chain" id="PRO_5030574459" description="DUF4424 domain-containing protein" evidence="1">
    <location>
        <begin position="23"/>
        <end position="299"/>
    </location>
</feature>
<evidence type="ECO:0000313" key="3">
    <source>
        <dbReference type="Proteomes" id="UP000520814"/>
    </source>
</evidence>
<gene>
    <name evidence="2" type="ORF">HNQ39_000785</name>
</gene>
<dbReference type="Proteomes" id="UP000520814">
    <property type="component" value="Unassembled WGS sequence"/>
</dbReference>
<evidence type="ECO:0000313" key="2">
    <source>
        <dbReference type="EMBL" id="MBB6049023.1"/>
    </source>
</evidence>
<keyword evidence="3" id="KW-1185">Reference proteome</keyword>
<comment type="caution">
    <text evidence="2">The sequence shown here is derived from an EMBL/GenBank/DDBJ whole genome shotgun (WGS) entry which is preliminary data.</text>
</comment>
<accession>A0A7W9W4X9</accession>
<dbReference type="AlphaFoldDB" id="A0A7W9W4X9"/>
<evidence type="ECO:0000256" key="1">
    <source>
        <dbReference type="SAM" id="SignalP"/>
    </source>
</evidence>
<dbReference type="EMBL" id="JACHGW010000001">
    <property type="protein sequence ID" value="MBB6049023.1"/>
    <property type="molecule type" value="Genomic_DNA"/>
</dbReference>
<reference evidence="2 3" key="1">
    <citation type="submission" date="2020-08" db="EMBL/GenBank/DDBJ databases">
        <title>Genomic Encyclopedia of Type Strains, Phase IV (KMG-IV): sequencing the most valuable type-strain genomes for metagenomic binning, comparative biology and taxonomic classification.</title>
        <authorList>
            <person name="Goeker M."/>
        </authorList>
    </citation>
    <scope>NUCLEOTIDE SEQUENCE [LARGE SCALE GENOMIC DNA]</scope>
    <source>
        <strain evidence="2 3">DSM 23562</strain>
    </source>
</reference>
<evidence type="ECO:0008006" key="4">
    <source>
        <dbReference type="Google" id="ProtNLM"/>
    </source>
</evidence>
<organism evidence="2 3">
    <name type="scientific">Armatimonas rosea</name>
    <dbReference type="NCBI Taxonomy" id="685828"/>
    <lineage>
        <taxon>Bacteria</taxon>
        <taxon>Bacillati</taxon>
        <taxon>Armatimonadota</taxon>
        <taxon>Armatimonadia</taxon>
        <taxon>Armatimonadales</taxon>
        <taxon>Armatimonadaceae</taxon>
        <taxon>Armatimonas</taxon>
    </lineage>
</organism>
<dbReference type="RefSeq" id="WP_184192643.1">
    <property type="nucleotide sequence ID" value="NZ_JACHGW010000001.1"/>
</dbReference>
<proteinExistence type="predicted"/>